<dbReference type="EMBL" id="CAFBOR010000024">
    <property type="protein sequence ID" value="CAB4979848.1"/>
    <property type="molecule type" value="Genomic_DNA"/>
</dbReference>
<evidence type="ECO:0000313" key="8">
    <source>
        <dbReference type="EMBL" id="CAB4793419.1"/>
    </source>
</evidence>
<dbReference type="GO" id="GO:0016887">
    <property type="term" value="F:ATP hydrolysis activity"/>
    <property type="evidence" value="ECO:0007669"/>
    <property type="project" value="InterPro"/>
</dbReference>
<dbReference type="InterPro" id="IPR029439">
    <property type="entry name" value="Wzt_C"/>
</dbReference>
<keyword evidence="3" id="KW-0547">Nucleotide-binding</keyword>
<dbReference type="InterPro" id="IPR003593">
    <property type="entry name" value="AAA+_ATPase"/>
</dbReference>
<evidence type="ECO:0000313" key="11">
    <source>
        <dbReference type="EMBL" id="CAB5004694.1"/>
    </source>
</evidence>
<accession>A0A6J6XAS8</accession>
<evidence type="ECO:0000256" key="3">
    <source>
        <dbReference type="ARBA" id="ARBA00022741"/>
    </source>
</evidence>
<dbReference type="EMBL" id="CAEZZU010000008">
    <property type="protein sequence ID" value="CAB4768567.1"/>
    <property type="molecule type" value="Genomic_DNA"/>
</dbReference>
<dbReference type="InterPro" id="IPR003439">
    <property type="entry name" value="ABC_transporter-like_ATP-bd"/>
</dbReference>
<feature type="domain" description="ABC transporter" evidence="5">
    <location>
        <begin position="5"/>
        <end position="256"/>
    </location>
</feature>
<dbReference type="GO" id="GO:0016020">
    <property type="term" value="C:membrane"/>
    <property type="evidence" value="ECO:0007669"/>
    <property type="project" value="InterPro"/>
</dbReference>
<keyword evidence="4" id="KW-0067">ATP-binding</keyword>
<dbReference type="PANTHER" id="PTHR46743:SF2">
    <property type="entry name" value="TEICHOIC ACIDS EXPORT ATP-BINDING PROTEIN TAGH"/>
    <property type="match status" value="1"/>
</dbReference>
<dbReference type="CDD" id="cd03220">
    <property type="entry name" value="ABC_KpsT_Wzt"/>
    <property type="match status" value="1"/>
</dbReference>
<dbReference type="PANTHER" id="PTHR46743">
    <property type="entry name" value="TEICHOIC ACIDS EXPORT ATP-BINDING PROTEIN TAGH"/>
    <property type="match status" value="1"/>
</dbReference>
<comment type="similarity">
    <text evidence="1">Belongs to the ABC transporter superfamily.</text>
</comment>
<organism evidence="8">
    <name type="scientific">freshwater metagenome</name>
    <dbReference type="NCBI Taxonomy" id="449393"/>
    <lineage>
        <taxon>unclassified sequences</taxon>
        <taxon>metagenomes</taxon>
        <taxon>ecological metagenomes</taxon>
    </lineage>
</organism>
<dbReference type="GO" id="GO:0140359">
    <property type="term" value="F:ABC-type transporter activity"/>
    <property type="evidence" value="ECO:0007669"/>
    <property type="project" value="InterPro"/>
</dbReference>
<dbReference type="InterPro" id="IPR050683">
    <property type="entry name" value="Bact_Polysacc_Export_ATP-bd"/>
</dbReference>
<protein>
    <submittedName>
        <fullName evidence="8">Unannotated protein</fullName>
    </submittedName>
</protein>
<dbReference type="Pfam" id="PF00005">
    <property type="entry name" value="ABC_tran"/>
    <property type="match status" value="1"/>
</dbReference>
<dbReference type="Gene3D" id="3.40.50.300">
    <property type="entry name" value="P-loop containing nucleotide triphosphate hydrolases"/>
    <property type="match status" value="1"/>
</dbReference>
<name>A0A6J6XAS8_9ZZZZ</name>
<dbReference type="InterPro" id="IPR027417">
    <property type="entry name" value="P-loop_NTPase"/>
</dbReference>
<sequence length="411" mass="45180">MAYAVKFEDVSKQFRKGGARYEHFGTRVLSAPRRAMKRASGKQEPPRGKLALEHVSFEVPQGEAFALVGPNGAGKSTALRLVSRISQPTGGVLRVRGRVGALIEVGSGVHFELTGRENIWLYGSILGLSRSDIRSRFDAIVEFSELGDAIDTQVKYYSSGMQLRLGFSVASHLEPDVFVVDEALAVGDINFQAKCVDRMTRLVREGTTLIFVSHHLPAMEALCTRGVMLDQGTVQIEGSAKDVLAHYIKEMESRRDVTRLVNNNGRVRIVSATCHAADGSERYSFTPEEGLEIRLKFESDEPLKEPHIVIGITDGRPGGLIEISMLDDGSAPESVGREFEVRCRIESLPLRPRLYEIWCDVIAQDGYGSLMDWMQIAGFRIDAPIGDGKKAIVNAATAGAIAVPYLWDVRS</sequence>
<reference evidence="8" key="1">
    <citation type="submission" date="2020-05" db="EMBL/GenBank/DDBJ databases">
        <authorList>
            <person name="Chiriac C."/>
            <person name="Salcher M."/>
            <person name="Ghai R."/>
            <person name="Kavagutti S V."/>
        </authorList>
    </citation>
    <scope>NUCLEOTIDE SEQUENCE</scope>
</reference>
<dbReference type="EMBL" id="CAFBLK010000042">
    <property type="protein sequence ID" value="CAB4859825.1"/>
    <property type="molecule type" value="Genomic_DNA"/>
</dbReference>
<evidence type="ECO:0000313" key="9">
    <source>
        <dbReference type="EMBL" id="CAB4859825.1"/>
    </source>
</evidence>
<gene>
    <name evidence="6" type="ORF">UFOPK2242_00586</name>
    <name evidence="7" type="ORF">UFOPK2925_00139</name>
    <name evidence="8" type="ORF">UFOPK2996_00633</name>
    <name evidence="9" type="ORF">UFOPK3317_00344</name>
    <name evidence="10" type="ORF">UFOPK3974_00295</name>
    <name evidence="11" type="ORF">UFOPK4071_00374</name>
</gene>
<dbReference type="CDD" id="cd10147">
    <property type="entry name" value="Wzt_C-like"/>
    <property type="match status" value="1"/>
</dbReference>
<dbReference type="InterPro" id="IPR015860">
    <property type="entry name" value="ABC_transpr_TagH-like"/>
</dbReference>
<dbReference type="AlphaFoldDB" id="A0A6J6XAS8"/>
<evidence type="ECO:0000313" key="10">
    <source>
        <dbReference type="EMBL" id="CAB4979848.1"/>
    </source>
</evidence>
<dbReference type="EMBL" id="CAEZWM010000054">
    <property type="protein sequence ID" value="CAB4654317.1"/>
    <property type="molecule type" value="Genomic_DNA"/>
</dbReference>
<evidence type="ECO:0000313" key="6">
    <source>
        <dbReference type="EMBL" id="CAB4654317.1"/>
    </source>
</evidence>
<evidence type="ECO:0000259" key="5">
    <source>
        <dbReference type="PROSITE" id="PS50893"/>
    </source>
</evidence>
<dbReference type="SUPFAM" id="SSF52540">
    <property type="entry name" value="P-loop containing nucleoside triphosphate hydrolases"/>
    <property type="match status" value="1"/>
</dbReference>
<dbReference type="EMBL" id="CAFAAH010000066">
    <property type="protein sequence ID" value="CAB4793419.1"/>
    <property type="molecule type" value="Genomic_DNA"/>
</dbReference>
<dbReference type="Gene3D" id="2.70.50.60">
    <property type="entry name" value="abc- transporter (atp binding component) like domain"/>
    <property type="match status" value="1"/>
</dbReference>
<proteinExistence type="inferred from homology"/>
<dbReference type="EMBL" id="CAFBPF010000029">
    <property type="protein sequence ID" value="CAB5004694.1"/>
    <property type="molecule type" value="Genomic_DNA"/>
</dbReference>
<evidence type="ECO:0000256" key="1">
    <source>
        <dbReference type="ARBA" id="ARBA00005417"/>
    </source>
</evidence>
<dbReference type="PROSITE" id="PS50893">
    <property type="entry name" value="ABC_TRANSPORTER_2"/>
    <property type="match status" value="1"/>
</dbReference>
<dbReference type="GO" id="GO:0005524">
    <property type="term" value="F:ATP binding"/>
    <property type="evidence" value="ECO:0007669"/>
    <property type="project" value="UniProtKB-KW"/>
</dbReference>
<dbReference type="SMART" id="SM00382">
    <property type="entry name" value="AAA"/>
    <property type="match status" value="1"/>
</dbReference>
<evidence type="ECO:0000256" key="4">
    <source>
        <dbReference type="ARBA" id="ARBA00022840"/>
    </source>
</evidence>
<keyword evidence="2" id="KW-0813">Transport</keyword>
<evidence type="ECO:0000256" key="2">
    <source>
        <dbReference type="ARBA" id="ARBA00022448"/>
    </source>
</evidence>
<evidence type="ECO:0000313" key="7">
    <source>
        <dbReference type="EMBL" id="CAB4768567.1"/>
    </source>
</evidence>